<dbReference type="InterPro" id="IPR003599">
    <property type="entry name" value="Ig_sub"/>
</dbReference>
<feature type="region of interest" description="Disordered" evidence="1">
    <location>
        <begin position="155"/>
        <end position="185"/>
    </location>
</feature>
<gene>
    <name evidence="5" type="ORF">NDU88_006958</name>
</gene>
<protein>
    <recommendedName>
        <fullName evidence="4">Ig-like domain-containing protein</fullName>
    </recommendedName>
</protein>
<feature type="domain" description="Ig-like" evidence="4">
    <location>
        <begin position="177"/>
        <end position="278"/>
    </location>
</feature>
<evidence type="ECO:0000313" key="5">
    <source>
        <dbReference type="EMBL" id="KAJ1181758.1"/>
    </source>
</evidence>
<feature type="transmembrane region" description="Helical" evidence="2">
    <location>
        <begin position="319"/>
        <end position="339"/>
    </location>
</feature>
<organism evidence="5 6">
    <name type="scientific">Pleurodeles waltl</name>
    <name type="common">Iberian ribbed newt</name>
    <dbReference type="NCBI Taxonomy" id="8319"/>
    <lineage>
        <taxon>Eukaryota</taxon>
        <taxon>Metazoa</taxon>
        <taxon>Chordata</taxon>
        <taxon>Craniata</taxon>
        <taxon>Vertebrata</taxon>
        <taxon>Euteleostomi</taxon>
        <taxon>Amphibia</taxon>
        <taxon>Batrachia</taxon>
        <taxon>Caudata</taxon>
        <taxon>Salamandroidea</taxon>
        <taxon>Salamandridae</taxon>
        <taxon>Pleurodelinae</taxon>
        <taxon>Pleurodeles</taxon>
    </lineage>
</organism>
<evidence type="ECO:0000259" key="4">
    <source>
        <dbReference type="PROSITE" id="PS50835"/>
    </source>
</evidence>
<feature type="compositionally biased region" description="Polar residues" evidence="1">
    <location>
        <begin position="155"/>
        <end position="167"/>
    </location>
</feature>
<accession>A0AAV7TYP6</accession>
<proteinExistence type="predicted"/>
<dbReference type="AlphaFoldDB" id="A0AAV7TYP6"/>
<keyword evidence="2" id="KW-0812">Transmembrane</keyword>
<keyword evidence="6" id="KW-1185">Reference proteome</keyword>
<dbReference type="Proteomes" id="UP001066276">
    <property type="component" value="Chromosome 3_2"/>
</dbReference>
<dbReference type="InterPro" id="IPR013783">
    <property type="entry name" value="Ig-like_fold"/>
</dbReference>
<evidence type="ECO:0000256" key="1">
    <source>
        <dbReference type="SAM" id="MobiDB-lite"/>
    </source>
</evidence>
<reference evidence="5" key="1">
    <citation type="journal article" date="2022" name="bioRxiv">
        <title>Sequencing and chromosome-scale assembly of the giantPleurodeles waltlgenome.</title>
        <authorList>
            <person name="Brown T."/>
            <person name="Elewa A."/>
            <person name="Iarovenko S."/>
            <person name="Subramanian E."/>
            <person name="Araus A.J."/>
            <person name="Petzold A."/>
            <person name="Susuki M."/>
            <person name="Suzuki K.-i.T."/>
            <person name="Hayashi T."/>
            <person name="Toyoda A."/>
            <person name="Oliveira C."/>
            <person name="Osipova E."/>
            <person name="Leigh N.D."/>
            <person name="Simon A."/>
            <person name="Yun M.H."/>
        </authorList>
    </citation>
    <scope>NUCLEOTIDE SEQUENCE</scope>
    <source>
        <strain evidence="5">20211129_DDA</strain>
        <tissue evidence="5">Liver</tissue>
    </source>
</reference>
<feature type="chain" id="PRO_5043720296" description="Ig-like domain-containing protein" evidence="3">
    <location>
        <begin position="22"/>
        <end position="423"/>
    </location>
</feature>
<feature type="region of interest" description="Disordered" evidence="1">
    <location>
        <begin position="346"/>
        <end position="383"/>
    </location>
</feature>
<name>A0AAV7TYP6_PLEWA</name>
<feature type="compositionally biased region" description="Basic and acidic residues" evidence="1">
    <location>
        <begin position="175"/>
        <end position="185"/>
    </location>
</feature>
<comment type="caution">
    <text evidence="5">The sequence shown here is derived from an EMBL/GenBank/DDBJ whole genome shotgun (WGS) entry which is preliminary data.</text>
</comment>
<dbReference type="InterPro" id="IPR036179">
    <property type="entry name" value="Ig-like_dom_sf"/>
</dbReference>
<evidence type="ECO:0000256" key="2">
    <source>
        <dbReference type="SAM" id="Phobius"/>
    </source>
</evidence>
<keyword evidence="2" id="KW-0472">Membrane</keyword>
<dbReference type="SMART" id="SM00409">
    <property type="entry name" value="IG"/>
    <property type="match status" value="1"/>
</dbReference>
<dbReference type="PROSITE" id="PS50835">
    <property type="entry name" value="IG_LIKE"/>
    <property type="match status" value="1"/>
</dbReference>
<evidence type="ECO:0000256" key="3">
    <source>
        <dbReference type="SAM" id="SignalP"/>
    </source>
</evidence>
<keyword evidence="3" id="KW-0732">Signal</keyword>
<dbReference type="EMBL" id="JANPWB010000006">
    <property type="protein sequence ID" value="KAJ1181758.1"/>
    <property type="molecule type" value="Genomic_DNA"/>
</dbReference>
<dbReference type="Gene3D" id="2.60.40.10">
    <property type="entry name" value="Immunoglobulins"/>
    <property type="match status" value="1"/>
</dbReference>
<feature type="compositionally biased region" description="Basic and acidic residues" evidence="1">
    <location>
        <begin position="346"/>
        <end position="357"/>
    </location>
</feature>
<evidence type="ECO:0000313" key="6">
    <source>
        <dbReference type="Proteomes" id="UP001066276"/>
    </source>
</evidence>
<dbReference type="InterPro" id="IPR007110">
    <property type="entry name" value="Ig-like_dom"/>
</dbReference>
<feature type="signal peptide" evidence="3">
    <location>
        <begin position="1"/>
        <end position="21"/>
    </location>
</feature>
<sequence>MLPFVLLYIVISVYSPSGVCGDLYVLKNEGNVQLECNRSFNNIQSAVWYQTGDHGFHLDLMNTTKCGSNKVEVAGSGMFACHSTGTDLCSSAPPSKYIVEICEYDFFLVIKRNKGTVSDEEMRMTKVNRNADQIQMESSGAVSDEGVRMTKVNRNADQIQMESSAQETQRKARKSTPDRPDVLKKSESTNITLSCNFTSEGSPFILYWIRTAEQTQCLYSYAFEDHTFRIQFNEHCCVHREPIRRIYNHSDTHASSRIQKHNIEIRNATPSDSGHYLCIGARLKVKHHQWEIVRNISLHVEKKNVTKVDHEGNELLKNMLIAIGSVALISGLIVCLILLMRHKSKGKEDTGSCRNTDHPGAPENDECSPYAVGMKDKDDSAPEAYYSTVKETHAPEYSLLEASKVTAPKPKGEISTVYALARV</sequence>
<keyword evidence="2" id="KW-1133">Transmembrane helix</keyword>
<dbReference type="SUPFAM" id="SSF48726">
    <property type="entry name" value="Immunoglobulin"/>
    <property type="match status" value="1"/>
</dbReference>